<dbReference type="RefSeq" id="WP_169709819.1">
    <property type="nucleotide sequence ID" value="NZ_CAUJPY010000006.1"/>
</dbReference>
<keyword evidence="3" id="KW-1185">Reference proteome</keyword>
<protein>
    <recommendedName>
        <fullName evidence="4">Lipoprotein</fullName>
    </recommendedName>
</protein>
<dbReference type="Proteomes" id="UP000279284">
    <property type="component" value="Chromosome"/>
</dbReference>
<feature type="signal peptide" evidence="1">
    <location>
        <begin position="1"/>
        <end position="20"/>
    </location>
</feature>
<gene>
    <name evidence="2" type="ORF">NCTC10296_01360</name>
</gene>
<proteinExistence type="predicted"/>
<sequence>MKTISLTALLTGILSLTACAHPNHADGANSRYIQVYKHDGSQQCYAVRGISPEKMADELQGIRIYAAGKHVLTGVMFPAVCVGVTGSVNVYTIDAKDRSKAEKRGFKVLQEKD</sequence>
<dbReference type="EMBL" id="LR134313">
    <property type="protein sequence ID" value="VEF01554.1"/>
    <property type="molecule type" value="Genomic_DNA"/>
</dbReference>
<keyword evidence="1" id="KW-0732">Signal</keyword>
<dbReference type="KEGG" id="nci:NCTC10296_01360"/>
<dbReference type="STRING" id="493.BWD07_05935"/>
<name>A0A1X3CXL7_9NEIS</name>
<reference evidence="2 3" key="1">
    <citation type="submission" date="2018-12" db="EMBL/GenBank/DDBJ databases">
        <authorList>
            <consortium name="Pathogen Informatics"/>
        </authorList>
    </citation>
    <scope>NUCLEOTIDE SEQUENCE [LARGE SCALE GENOMIC DNA]</scope>
    <source>
        <strain evidence="2 3">NCTC10296</strain>
    </source>
</reference>
<dbReference type="PROSITE" id="PS51257">
    <property type="entry name" value="PROKAR_LIPOPROTEIN"/>
    <property type="match status" value="1"/>
</dbReference>
<evidence type="ECO:0008006" key="4">
    <source>
        <dbReference type="Google" id="ProtNLM"/>
    </source>
</evidence>
<dbReference type="AlphaFoldDB" id="A0A1X3CXL7"/>
<evidence type="ECO:0000256" key="1">
    <source>
        <dbReference type="SAM" id="SignalP"/>
    </source>
</evidence>
<accession>A0A1X3CXL7</accession>
<evidence type="ECO:0000313" key="2">
    <source>
        <dbReference type="EMBL" id="VEF01554.1"/>
    </source>
</evidence>
<feature type="chain" id="PRO_5030037518" description="Lipoprotein" evidence="1">
    <location>
        <begin position="21"/>
        <end position="113"/>
    </location>
</feature>
<organism evidence="2 3">
    <name type="scientific">Neisseria canis</name>
    <dbReference type="NCBI Taxonomy" id="493"/>
    <lineage>
        <taxon>Bacteria</taxon>
        <taxon>Pseudomonadati</taxon>
        <taxon>Pseudomonadota</taxon>
        <taxon>Betaproteobacteria</taxon>
        <taxon>Neisseriales</taxon>
        <taxon>Neisseriaceae</taxon>
        <taxon>Neisseria</taxon>
    </lineage>
</organism>
<evidence type="ECO:0000313" key="3">
    <source>
        <dbReference type="Proteomes" id="UP000279284"/>
    </source>
</evidence>